<keyword evidence="3" id="KW-1185">Reference proteome</keyword>
<sequence length="124" mass="14235">MKRSVLFLLLSFFVLSGYSQDKGTEKTLAKAQGGNAKAQYQIGWYYGNGAKGFVRNELKAIEWLEKSAENNYHPAQYYLGWFYFYGYGVKKDINKATYWYEKAAAQGSKEAKQMLKACQLHSNK</sequence>
<dbReference type="PANTHER" id="PTHR43628:SF1">
    <property type="entry name" value="CHITIN SYNTHASE REGULATORY FACTOR 2-RELATED"/>
    <property type="match status" value="1"/>
</dbReference>
<gene>
    <name evidence="2" type="ORF">BacF7301_18480</name>
</gene>
<evidence type="ECO:0000313" key="2">
    <source>
        <dbReference type="EMBL" id="QIU96016.1"/>
    </source>
</evidence>
<dbReference type="Proteomes" id="UP000501780">
    <property type="component" value="Chromosome"/>
</dbReference>
<dbReference type="InterPro" id="IPR052945">
    <property type="entry name" value="Mitotic_Regulator"/>
</dbReference>
<dbReference type="Pfam" id="PF08238">
    <property type="entry name" value="Sel1"/>
    <property type="match status" value="2"/>
</dbReference>
<dbReference type="RefSeq" id="WP_167965117.1">
    <property type="nucleotide sequence ID" value="NZ_CP050831.1"/>
</dbReference>
<evidence type="ECO:0000256" key="1">
    <source>
        <dbReference type="SAM" id="SignalP"/>
    </source>
</evidence>
<organism evidence="2 3">
    <name type="scientific">Bacteroides faecium</name>
    <dbReference type="NCBI Taxonomy" id="2715212"/>
    <lineage>
        <taxon>Bacteria</taxon>
        <taxon>Pseudomonadati</taxon>
        <taxon>Bacteroidota</taxon>
        <taxon>Bacteroidia</taxon>
        <taxon>Bacteroidales</taxon>
        <taxon>Bacteroidaceae</taxon>
        <taxon>Bacteroides</taxon>
    </lineage>
</organism>
<dbReference type="Gene3D" id="1.25.40.10">
    <property type="entry name" value="Tetratricopeptide repeat domain"/>
    <property type="match status" value="1"/>
</dbReference>
<dbReference type="AlphaFoldDB" id="A0A6H0KRB5"/>
<accession>A0A6H0KRB5</accession>
<feature type="signal peptide" evidence="1">
    <location>
        <begin position="1"/>
        <end position="19"/>
    </location>
</feature>
<dbReference type="SUPFAM" id="SSF81901">
    <property type="entry name" value="HCP-like"/>
    <property type="match status" value="1"/>
</dbReference>
<name>A0A6H0KRB5_9BACE</name>
<keyword evidence="1" id="KW-0732">Signal</keyword>
<protein>
    <submittedName>
        <fullName evidence="2">Sel1 repeat family protein</fullName>
    </submittedName>
</protein>
<dbReference type="KEGG" id="bfc:BacF7301_18480"/>
<dbReference type="InterPro" id="IPR006597">
    <property type="entry name" value="Sel1-like"/>
</dbReference>
<dbReference type="PANTHER" id="PTHR43628">
    <property type="entry name" value="ACTIVATOR OF C KINASE PROTEIN 1-RELATED"/>
    <property type="match status" value="1"/>
</dbReference>
<dbReference type="InterPro" id="IPR011990">
    <property type="entry name" value="TPR-like_helical_dom_sf"/>
</dbReference>
<feature type="chain" id="PRO_5026315338" evidence="1">
    <location>
        <begin position="20"/>
        <end position="124"/>
    </location>
</feature>
<dbReference type="EMBL" id="CP050831">
    <property type="protein sequence ID" value="QIU96016.1"/>
    <property type="molecule type" value="Genomic_DNA"/>
</dbReference>
<dbReference type="SMART" id="SM00671">
    <property type="entry name" value="SEL1"/>
    <property type="match status" value="2"/>
</dbReference>
<proteinExistence type="predicted"/>
<evidence type="ECO:0000313" key="3">
    <source>
        <dbReference type="Proteomes" id="UP000501780"/>
    </source>
</evidence>
<reference evidence="2 3" key="1">
    <citation type="submission" date="2020-03" db="EMBL/GenBank/DDBJ databases">
        <title>Genomic analysis of Bacteroides faecium CBA7301.</title>
        <authorList>
            <person name="Kim J."/>
            <person name="Roh S.W."/>
        </authorList>
    </citation>
    <scope>NUCLEOTIDE SEQUENCE [LARGE SCALE GENOMIC DNA]</scope>
    <source>
        <strain evidence="2 3">CBA7301</strain>
    </source>
</reference>